<proteinExistence type="predicted"/>
<feature type="non-terminal residue" evidence="2">
    <location>
        <position position="1"/>
    </location>
</feature>
<keyword evidence="3" id="KW-1185">Reference proteome</keyword>
<evidence type="ECO:0000313" key="3">
    <source>
        <dbReference type="Proteomes" id="UP000076962"/>
    </source>
</evidence>
<protein>
    <submittedName>
        <fullName evidence="2">4Fe-4S ferredoxin iron-sulfur binding domain-containing protein</fullName>
    </submittedName>
</protein>
<dbReference type="EMBL" id="LUTY01002124">
    <property type="protein sequence ID" value="OAD20770.1"/>
    <property type="molecule type" value="Genomic_DNA"/>
</dbReference>
<sequence>IAATQLIPRSEVTIKRAEQVRSGRYEAMLAELGQMETEKLKDIYVSREREPNLSEPGEWMPKDQSHL</sequence>
<accession>A0A176RYC6</accession>
<evidence type="ECO:0000313" key="2">
    <source>
        <dbReference type="EMBL" id="OAD20770.1"/>
    </source>
</evidence>
<reference evidence="2 3" key="1">
    <citation type="submission" date="2016-05" db="EMBL/GenBank/DDBJ databases">
        <title>Single-cell genome of chain-forming Candidatus Thiomargarita nelsonii and comparison to other large sulfur-oxidizing bacteria.</title>
        <authorList>
            <person name="Winkel M."/>
            <person name="Salman V."/>
            <person name="Woyke T."/>
            <person name="Schulz-Vogt H."/>
            <person name="Richter M."/>
            <person name="Flood B."/>
            <person name="Bailey J."/>
            <person name="Amann R."/>
            <person name="Mussmann M."/>
        </authorList>
    </citation>
    <scope>NUCLEOTIDE SEQUENCE [LARGE SCALE GENOMIC DNA]</scope>
    <source>
        <strain evidence="2 3">THI036</strain>
    </source>
</reference>
<dbReference type="Proteomes" id="UP000076962">
    <property type="component" value="Unassembled WGS sequence"/>
</dbReference>
<gene>
    <name evidence="2" type="ORF">THIOM_003505</name>
</gene>
<comment type="caution">
    <text evidence="2">The sequence shown here is derived from an EMBL/GenBank/DDBJ whole genome shotgun (WGS) entry which is preliminary data.</text>
</comment>
<dbReference type="AlphaFoldDB" id="A0A176RYC6"/>
<feature type="region of interest" description="Disordered" evidence="1">
    <location>
        <begin position="47"/>
        <end position="67"/>
    </location>
</feature>
<organism evidence="2 3">
    <name type="scientific">Candidatus Thiomargarita nelsonii</name>
    <dbReference type="NCBI Taxonomy" id="1003181"/>
    <lineage>
        <taxon>Bacteria</taxon>
        <taxon>Pseudomonadati</taxon>
        <taxon>Pseudomonadota</taxon>
        <taxon>Gammaproteobacteria</taxon>
        <taxon>Thiotrichales</taxon>
        <taxon>Thiotrichaceae</taxon>
        <taxon>Thiomargarita</taxon>
    </lineage>
</organism>
<name>A0A176RYC6_9GAMM</name>
<evidence type="ECO:0000256" key="1">
    <source>
        <dbReference type="SAM" id="MobiDB-lite"/>
    </source>
</evidence>